<proteinExistence type="predicted"/>
<feature type="region of interest" description="Disordered" evidence="1">
    <location>
        <begin position="1"/>
        <end position="41"/>
    </location>
</feature>
<dbReference type="EMBL" id="JAQIZT010000001">
    <property type="protein sequence ID" value="KAJ7011553.1"/>
    <property type="molecule type" value="Genomic_DNA"/>
</dbReference>
<evidence type="ECO:0000313" key="2">
    <source>
        <dbReference type="EMBL" id="KAJ7011553.1"/>
    </source>
</evidence>
<keyword evidence="3" id="KW-1185">Reference proteome</keyword>
<reference evidence="2 3" key="1">
    <citation type="journal article" date="2023" name="Mol. Ecol. Resour.">
        <title>Chromosome-level genome assembly of a triploid poplar Populus alba 'Berolinensis'.</title>
        <authorList>
            <person name="Chen S."/>
            <person name="Yu Y."/>
            <person name="Wang X."/>
            <person name="Wang S."/>
            <person name="Zhang T."/>
            <person name="Zhou Y."/>
            <person name="He R."/>
            <person name="Meng N."/>
            <person name="Wang Y."/>
            <person name="Liu W."/>
            <person name="Liu Z."/>
            <person name="Liu J."/>
            <person name="Guo Q."/>
            <person name="Huang H."/>
            <person name="Sederoff R.R."/>
            <person name="Wang G."/>
            <person name="Qu G."/>
            <person name="Chen S."/>
        </authorList>
    </citation>
    <scope>NUCLEOTIDE SEQUENCE [LARGE SCALE GENOMIC DNA]</scope>
    <source>
        <strain evidence="2">SC-2020</strain>
    </source>
</reference>
<comment type="caution">
    <text evidence="2">The sequence shown here is derived from an EMBL/GenBank/DDBJ whole genome shotgun (WGS) entry which is preliminary data.</text>
</comment>
<evidence type="ECO:0000313" key="3">
    <source>
        <dbReference type="Proteomes" id="UP001164929"/>
    </source>
</evidence>
<sequence length="92" mass="10684">MGLSVKLKKASPSSSESVSDGFRSTKAKRMRRKSVPNSDMQARDYVSRKKEALSIWCLYRKAKQIIKKMFKIFLKLELLDKQTQSLHYIKVS</sequence>
<protein>
    <submittedName>
        <fullName evidence="2">Uncharacterized protein</fullName>
    </submittedName>
</protein>
<organism evidence="2 3">
    <name type="scientific">Populus alba x Populus x berolinensis</name>
    <dbReference type="NCBI Taxonomy" id="444605"/>
    <lineage>
        <taxon>Eukaryota</taxon>
        <taxon>Viridiplantae</taxon>
        <taxon>Streptophyta</taxon>
        <taxon>Embryophyta</taxon>
        <taxon>Tracheophyta</taxon>
        <taxon>Spermatophyta</taxon>
        <taxon>Magnoliopsida</taxon>
        <taxon>eudicotyledons</taxon>
        <taxon>Gunneridae</taxon>
        <taxon>Pentapetalae</taxon>
        <taxon>rosids</taxon>
        <taxon>fabids</taxon>
        <taxon>Malpighiales</taxon>
        <taxon>Salicaceae</taxon>
        <taxon>Saliceae</taxon>
        <taxon>Populus</taxon>
    </lineage>
</organism>
<feature type="compositionally biased region" description="Basic residues" evidence="1">
    <location>
        <begin position="25"/>
        <end position="34"/>
    </location>
</feature>
<dbReference type="AlphaFoldDB" id="A0AAD6RM94"/>
<name>A0AAD6RM94_9ROSI</name>
<gene>
    <name evidence="2" type="ORF">NC653_001854</name>
</gene>
<accession>A0AAD6RM94</accession>
<dbReference type="Proteomes" id="UP001164929">
    <property type="component" value="Chromosome 1"/>
</dbReference>
<evidence type="ECO:0000256" key="1">
    <source>
        <dbReference type="SAM" id="MobiDB-lite"/>
    </source>
</evidence>